<protein>
    <submittedName>
        <fullName evidence="1">Uncharacterized protein</fullName>
    </submittedName>
</protein>
<comment type="caution">
    <text evidence="1">The sequence shown here is derived from an EMBL/GenBank/DDBJ whole genome shotgun (WGS) entry which is preliminary data.</text>
</comment>
<accession>A0A5J4Q827</accession>
<evidence type="ECO:0000313" key="1">
    <source>
        <dbReference type="EMBL" id="KAA6317369.1"/>
    </source>
</evidence>
<feature type="non-terminal residue" evidence="1">
    <location>
        <position position="1"/>
    </location>
</feature>
<proteinExistence type="predicted"/>
<name>A0A5J4Q827_9ZZZZ</name>
<dbReference type="AlphaFoldDB" id="A0A5J4Q827"/>
<gene>
    <name evidence="1" type="ORF">EZS27_032464</name>
</gene>
<dbReference type="EMBL" id="SNRY01004545">
    <property type="protein sequence ID" value="KAA6317369.1"/>
    <property type="molecule type" value="Genomic_DNA"/>
</dbReference>
<sequence>QIAKGKRQEEMRLLEEKECYSQYRIKISEILLN</sequence>
<reference evidence="1" key="1">
    <citation type="submission" date="2019-03" db="EMBL/GenBank/DDBJ databases">
        <title>Single cell metagenomics reveals metabolic interactions within the superorganism composed of flagellate Streblomastix strix and complex community of Bacteroidetes bacteria on its surface.</title>
        <authorList>
            <person name="Treitli S.C."/>
            <person name="Kolisko M."/>
            <person name="Husnik F."/>
            <person name="Keeling P."/>
            <person name="Hampl V."/>
        </authorList>
    </citation>
    <scope>NUCLEOTIDE SEQUENCE</scope>
    <source>
        <strain evidence="1">STM</strain>
    </source>
</reference>
<organism evidence="1">
    <name type="scientific">termite gut metagenome</name>
    <dbReference type="NCBI Taxonomy" id="433724"/>
    <lineage>
        <taxon>unclassified sequences</taxon>
        <taxon>metagenomes</taxon>
        <taxon>organismal metagenomes</taxon>
    </lineage>
</organism>